<evidence type="ECO:0000259" key="1">
    <source>
        <dbReference type="Pfam" id="PF04965"/>
    </source>
</evidence>
<dbReference type="PANTHER" id="PTHR38595:SF1">
    <property type="entry name" value="TYPE VI SECRETION SYSTEM COMPONENT TSSE1"/>
    <property type="match status" value="1"/>
</dbReference>
<organism evidence="2 3">
    <name type="scientific">Glaciimonas immobilis</name>
    <dbReference type="NCBI Taxonomy" id="728004"/>
    <lineage>
        <taxon>Bacteria</taxon>
        <taxon>Pseudomonadati</taxon>
        <taxon>Pseudomonadota</taxon>
        <taxon>Betaproteobacteria</taxon>
        <taxon>Burkholderiales</taxon>
        <taxon>Oxalobacteraceae</taxon>
        <taxon>Glaciimonas</taxon>
    </lineage>
</organism>
<gene>
    <name evidence="2" type="ORF">HNR39_001066</name>
</gene>
<accession>A0A840RRX7</accession>
<dbReference type="AlphaFoldDB" id="A0A840RRX7"/>
<dbReference type="PANTHER" id="PTHR38595">
    <property type="entry name" value="CYTOPLASMIC PROTEIN-RELATED"/>
    <property type="match status" value="1"/>
</dbReference>
<evidence type="ECO:0000313" key="2">
    <source>
        <dbReference type="EMBL" id="MBB5199239.1"/>
    </source>
</evidence>
<reference evidence="2 3" key="1">
    <citation type="submission" date="2020-08" db="EMBL/GenBank/DDBJ databases">
        <title>Genomic Encyclopedia of Type Strains, Phase IV (KMG-IV): sequencing the most valuable type-strain genomes for metagenomic binning, comparative biology and taxonomic classification.</title>
        <authorList>
            <person name="Goeker M."/>
        </authorList>
    </citation>
    <scope>NUCLEOTIDE SEQUENCE [LARGE SCALE GENOMIC DNA]</scope>
    <source>
        <strain evidence="2 3">DSM 23240</strain>
    </source>
</reference>
<dbReference type="Pfam" id="PF04965">
    <property type="entry name" value="GPW_gp25"/>
    <property type="match status" value="1"/>
</dbReference>
<dbReference type="RefSeq" id="WP_245182318.1">
    <property type="nucleotide sequence ID" value="NZ_JAAOZT010000006.1"/>
</dbReference>
<dbReference type="SUPFAM" id="SSF160719">
    <property type="entry name" value="gpW/gp25-like"/>
    <property type="match status" value="1"/>
</dbReference>
<keyword evidence="3" id="KW-1185">Reference proteome</keyword>
<feature type="domain" description="IraD/Gp25-like" evidence="1">
    <location>
        <begin position="42"/>
        <end position="146"/>
    </location>
</feature>
<dbReference type="NCBIfam" id="TIGR03357">
    <property type="entry name" value="VI_zyme"/>
    <property type="match status" value="1"/>
</dbReference>
<proteinExistence type="predicted"/>
<dbReference type="InterPro" id="IPR007048">
    <property type="entry name" value="IraD/Gp25-like"/>
</dbReference>
<evidence type="ECO:0000313" key="3">
    <source>
        <dbReference type="Proteomes" id="UP000571084"/>
    </source>
</evidence>
<dbReference type="EMBL" id="JACHHQ010000002">
    <property type="protein sequence ID" value="MBB5199239.1"/>
    <property type="molecule type" value="Genomic_DNA"/>
</dbReference>
<dbReference type="InterPro" id="IPR053176">
    <property type="entry name" value="T6SS_TssE1-like"/>
</dbReference>
<protein>
    <submittedName>
        <fullName evidence="2">Type VI secretion system protein ImpF</fullName>
    </submittedName>
</protein>
<comment type="caution">
    <text evidence="2">The sequence shown here is derived from an EMBL/GenBank/DDBJ whole genome shotgun (WGS) entry which is preliminary data.</text>
</comment>
<dbReference type="InterPro" id="IPR017737">
    <property type="entry name" value="TssE1-like"/>
</dbReference>
<sequence length="169" mass="19180">MMKHKDKRREFPYLPTLIDRLLDDAPGRQTEPFNESLFDAQAMRTAIKRDLTLLLNTINLNGEIDINTHPAISNSVLNYGIPAFGGGHIADRNWINVGVMIRKAVLDFEPRLIRESVSVSPLKNVSDSNHYNVLTFALSGLIKWSPYPLEFQIQTAFDLETSRINLLES</sequence>
<dbReference type="Proteomes" id="UP000571084">
    <property type="component" value="Unassembled WGS sequence"/>
</dbReference>
<name>A0A840RRX7_9BURK</name>